<proteinExistence type="predicted"/>
<dbReference type="EMBL" id="BARW01027451">
    <property type="protein sequence ID" value="GAJ15634.1"/>
    <property type="molecule type" value="Genomic_DNA"/>
</dbReference>
<gene>
    <name evidence="1" type="ORF">S12H4_44540</name>
</gene>
<dbReference type="AlphaFoldDB" id="X1UDQ6"/>
<comment type="caution">
    <text evidence="1">The sequence shown here is derived from an EMBL/GenBank/DDBJ whole genome shotgun (WGS) entry which is preliminary data.</text>
</comment>
<protein>
    <recommendedName>
        <fullName evidence="2">CobQ/CobB/MinD/ParA nucleotide binding domain-containing protein</fullName>
    </recommendedName>
</protein>
<dbReference type="SUPFAM" id="SSF52540">
    <property type="entry name" value="P-loop containing nucleoside triphosphate hydrolases"/>
    <property type="match status" value="1"/>
</dbReference>
<dbReference type="Gene3D" id="3.40.50.300">
    <property type="entry name" value="P-loop containing nucleotide triphosphate hydrolases"/>
    <property type="match status" value="1"/>
</dbReference>
<sequence>RKVTDYLVVDLPFQPSNAARTVLSKCDFAIIVTDSKADALPSVKSTATVLGLLGLSQERMGAVVIDREGMFPDWQLSKMKSTVECSAGAQLLGIIPYDTKASLELVPGSTPVILSSPNCPMALAMRGVAQHIIGEKIDNSDSS</sequence>
<organism evidence="1">
    <name type="scientific">marine sediment metagenome</name>
    <dbReference type="NCBI Taxonomy" id="412755"/>
    <lineage>
        <taxon>unclassified sequences</taxon>
        <taxon>metagenomes</taxon>
        <taxon>ecological metagenomes</taxon>
    </lineage>
</organism>
<dbReference type="InterPro" id="IPR027417">
    <property type="entry name" value="P-loop_NTPase"/>
</dbReference>
<name>X1UDQ6_9ZZZZ</name>
<accession>X1UDQ6</accession>
<feature type="non-terminal residue" evidence="1">
    <location>
        <position position="1"/>
    </location>
</feature>
<reference evidence="1" key="1">
    <citation type="journal article" date="2014" name="Front. Microbiol.">
        <title>High frequency of phylogenetically diverse reductive dehalogenase-homologous genes in deep subseafloor sedimentary metagenomes.</title>
        <authorList>
            <person name="Kawai M."/>
            <person name="Futagami T."/>
            <person name="Toyoda A."/>
            <person name="Takaki Y."/>
            <person name="Nishi S."/>
            <person name="Hori S."/>
            <person name="Arai W."/>
            <person name="Tsubouchi T."/>
            <person name="Morono Y."/>
            <person name="Uchiyama I."/>
            <person name="Ito T."/>
            <person name="Fujiyama A."/>
            <person name="Inagaki F."/>
            <person name="Takami H."/>
        </authorList>
    </citation>
    <scope>NUCLEOTIDE SEQUENCE</scope>
    <source>
        <strain evidence="1">Expedition CK06-06</strain>
    </source>
</reference>
<evidence type="ECO:0000313" key="1">
    <source>
        <dbReference type="EMBL" id="GAJ15634.1"/>
    </source>
</evidence>
<evidence type="ECO:0008006" key="2">
    <source>
        <dbReference type="Google" id="ProtNLM"/>
    </source>
</evidence>